<dbReference type="InterPro" id="IPR035892">
    <property type="entry name" value="C2_domain_sf"/>
</dbReference>
<dbReference type="PANTHER" id="PTHR32246:SF20">
    <property type="entry name" value="CALCIUM-DEPENDENT LIPID-BINDING (CALB DOMAIN) FAMILY PROTEIN"/>
    <property type="match status" value="1"/>
</dbReference>
<dbReference type="Pfam" id="PF00168">
    <property type="entry name" value="C2"/>
    <property type="match status" value="1"/>
</dbReference>
<comment type="caution">
    <text evidence="2">The sequence shown here is derived from an EMBL/GenBank/DDBJ whole genome shotgun (WGS) entry which is preliminary data.</text>
</comment>
<organism evidence="2 3">
    <name type="scientific">Protea cynaroides</name>
    <dbReference type="NCBI Taxonomy" id="273540"/>
    <lineage>
        <taxon>Eukaryota</taxon>
        <taxon>Viridiplantae</taxon>
        <taxon>Streptophyta</taxon>
        <taxon>Embryophyta</taxon>
        <taxon>Tracheophyta</taxon>
        <taxon>Spermatophyta</taxon>
        <taxon>Magnoliopsida</taxon>
        <taxon>Proteales</taxon>
        <taxon>Proteaceae</taxon>
        <taxon>Protea</taxon>
    </lineage>
</organism>
<evidence type="ECO:0000259" key="1">
    <source>
        <dbReference type="PROSITE" id="PS50004"/>
    </source>
</evidence>
<evidence type="ECO:0000313" key="2">
    <source>
        <dbReference type="EMBL" id="KAJ4965313.1"/>
    </source>
</evidence>
<evidence type="ECO:0000313" key="3">
    <source>
        <dbReference type="Proteomes" id="UP001141806"/>
    </source>
</evidence>
<gene>
    <name evidence="2" type="ORF">NE237_017162</name>
</gene>
<dbReference type="SMART" id="SM00239">
    <property type="entry name" value="C2"/>
    <property type="match status" value="1"/>
</dbReference>
<dbReference type="InterPro" id="IPR000008">
    <property type="entry name" value="C2_dom"/>
</dbReference>
<reference evidence="2" key="1">
    <citation type="journal article" date="2023" name="Plant J.">
        <title>The genome of the king protea, Protea cynaroides.</title>
        <authorList>
            <person name="Chang J."/>
            <person name="Duong T.A."/>
            <person name="Schoeman C."/>
            <person name="Ma X."/>
            <person name="Roodt D."/>
            <person name="Barker N."/>
            <person name="Li Z."/>
            <person name="Van de Peer Y."/>
            <person name="Mizrachi E."/>
        </authorList>
    </citation>
    <scope>NUCLEOTIDE SEQUENCE</scope>
    <source>
        <tissue evidence="2">Young leaves</tissue>
    </source>
</reference>
<sequence length="275" mass="29160">MSVAVITILKAKNLMKNEYCDTHGSLNPYVVVWADLESKYRTHVDRTGGNSPTWNARLDIPLAGRNHDSLIHIHVVDFNAGVGTNTLIGSCQLSVKETVDKVGFGVPTNHCLNLHHPSGHPQGKLKLNVVVYAAPPPQLVPYPSAPAYAQLPSYTAVPAYAAPPPPLVPYPSALAYGQLPSYTAVPAYAAPPPPLVPYLSSPAYGQPLSYSAAPAYAAPQPPPQCMASEAGPSYGPPPAEGKKKMSRKEMLMGLGVGARLFSAFQEGSDLDPLGF</sequence>
<dbReference type="OrthoDB" id="1915999at2759"/>
<dbReference type="Proteomes" id="UP001141806">
    <property type="component" value="Unassembled WGS sequence"/>
</dbReference>
<keyword evidence="3" id="KW-1185">Reference proteome</keyword>
<dbReference type="AlphaFoldDB" id="A0A9Q0K7I0"/>
<dbReference type="EMBL" id="JAMYWD010000007">
    <property type="protein sequence ID" value="KAJ4965313.1"/>
    <property type="molecule type" value="Genomic_DNA"/>
</dbReference>
<name>A0A9Q0K7I0_9MAGN</name>
<accession>A0A9Q0K7I0</accession>
<proteinExistence type="predicted"/>
<protein>
    <recommendedName>
        <fullName evidence="1">C2 domain-containing protein</fullName>
    </recommendedName>
</protein>
<dbReference type="Gene3D" id="2.60.40.150">
    <property type="entry name" value="C2 domain"/>
    <property type="match status" value="1"/>
</dbReference>
<dbReference type="SUPFAM" id="SSF49562">
    <property type="entry name" value="C2 domain (Calcium/lipid-binding domain, CaLB)"/>
    <property type="match status" value="1"/>
</dbReference>
<dbReference type="PANTHER" id="PTHR32246">
    <property type="entry name" value="INGRESSION PROTEIN FIC1"/>
    <property type="match status" value="1"/>
</dbReference>
<feature type="domain" description="C2" evidence="1">
    <location>
        <begin position="1"/>
        <end position="110"/>
    </location>
</feature>
<dbReference type="PROSITE" id="PS50004">
    <property type="entry name" value="C2"/>
    <property type="match status" value="1"/>
</dbReference>